<reference evidence="1" key="1">
    <citation type="submission" date="2021-10" db="EMBL/GenBank/DDBJ databases">
        <authorList>
            <person name="Ayers H.X."/>
            <person name="Arens D.A."/>
            <person name="Thompson D.W."/>
            <person name="Stewart J."/>
            <person name="Casjens S.R."/>
            <person name="Grose J.H."/>
        </authorList>
    </citation>
    <scope>NUCLEOTIDE SEQUENCE</scope>
</reference>
<organism evidence="1 2">
    <name type="scientific">Serratia phage vB_SmaS_Ulliraptor</name>
    <dbReference type="NCBI Taxonomy" id="2902694"/>
    <lineage>
        <taxon>Viruses</taxon>
        <taxon>Duplodnaviria</taxon>
        <taxon>Heunggongvirae</taxon>
        <taxon>Uroviricota</taxon>
        <taxon>Caudoviricetes</taxon>
        <taxon>Bonzeevirus</taxon>
        <taxon>Bonzeevirus ulliraptor</taxon>
    </lineage>
</organism>
<evidence type="ECO:0000313" key="1">
    <source>
        <dbReference type="EMBL" id="UGO52033.1"/>
    </source>
</evidence>
<dbReference type="Proteomes" id="UP000827379">
    <property type="component" value="Segment"/>
</dbReference>
<accession>A0AC61TP13</accession>
<keyword evidence="2" id="KW-1185">Reference proteome</keyword>
<evidence type="ECO:0000313" key="2">
    <source>
        <dbReference type="Proteomes" id="UP000827379"/>
    </source>
</evidence>
<sequence length="45" mass="5110">MEKVIEMGMKDFNRGIRINACPFPSGEKAKAWVRGWLRAKAQSNS</sequence>
<gene>
    <name evidence="1" type="ORF">ULLIRAPTOR_41</name>
</gene>
<dbReference type="EMBL" id="OL539442">
    <property type="protein sequence ID" value="UGO52033.1"/>
    <property type="molecule type" value="Genomic_DNA"/>
</dbReference>
<proteinExistence type="predicted"/>
<name>A0AC61TP13_9CAUD</name>
<protein>
    <submittedName>
        <fullName evidence="1">Uncharacterized protein</fullName>
    </submittedName>
</protein>